<dbReference type="Proteomes" id="UP000485058">
    <property type="component" value="Unassembled WGS sequence"/>
</dbReference>
<evidence type="ECO:0000313" key="2">
    <source>
        <dbReference type="Proteomes" id="UP000485058"/>
    </source>
</evidence>
<name>A0A699ZNG5_HAELA</name>
<accession>A0A699ZNG5</accession>
<sequence>FAIHSATTLFTITCADPHGSIVSPFADLAVGKDMSVSGTAGSGFTLPPFYSYPPYFTSSGSPTQPVEPVFTINTQQDDFPLFKNTSIDRCLSSRAITEILDDMAS</sequence>
<dbReference type="EMBL" id="BLLF01002476">
    <property type="protein sequence ID" value="GFH24223.1"/>
    <property type="molecule type" value="Genomic_DNA"/>
</dbReference>
<reference evidence="1 2" key="1">
    <citation type="submission" date="2020-02" db="EMBL/GenBank/DDBJ databases">
        <title>Draft genome sequence of Haematococcus lacustris strain NIES-144.</title>
        <authorList>
            <person name="Morimoto D."/>
            <person name="Nakagawa S."/>
            <person name="Yoshida T."/>
            <person name="Sawayama S."/>
        </authorList>
    </citation>
    <scope>NUCLEOTIDE SEQUENCE [LARGE SCALE GENOMIC DNA]</scope>
    <source>
        <strain evidence="1 2">NIES-144</strain>
    </source>
</reference>
<evidence type="ECO:0000313" key="1">
    <source>
        <dbReference type="EMBL" id="GFH24223.1"/>
    </source>
</evidence>
<feature type="non-terminal residue" evidence="1">
    <location>
        <position position="105"/>
    </location>
</feature>
<feature type="non-terminal residue" evidence="1">
    <location>
        <position position="1"/>
    </location>
</feature>
<organism evidence="1 2">
    <name type="scientific">Haematococcus lacustris</name>
    <name type="common">Green alga</name>
    <name type="synonym">Haematococcus pluvialis</name>
    <dbReference type="NCBI Taxonomy" id="44745"/>
    <lineage>
        <taxon>Eukaryota</taxon>
        <taxon>Viridiplantae</taxon>
        <taxon>Chlorophyta</taxon>
        <taxon>core chlorophytes</taxon>
        <taxon>Chlorophyceae</taxon>
        <taxon>CS clade</taxon>
        <taxon>Chlamydomonadales</taxon>
        <taxon>Haematococcaceae</taxon>
        <taxon>Haematococcus</taxon>
    </lineage>
</organism>
<protein>
    <submittedName>
        <fullName evidence="1">Uncharacterized protein</fullName>
    </submittedName>
</protein>
<keyword evidence="2" id="KW-1185">Reference proteome</keyword>
<gene>
    <name evidence="1" type="ORF">HaLaN_21974</name>
</gene>
<proteinExistence type="predicted"/>
<comment type="caution">
    <text evidence="1">The sequence shown here is derived from an EMBL/GenBank/DDBJ whole genome shotgun (WGS) entry which is preliminary data.</text>
</comment>
<dbReference type="AlphaFoldDB" id="A0A699ZNG5"/>